<dbReference type="PANTHER" id="PTHR33973:SF4">
    <property type="entry name" value="OS07G0153300 PROTEIN"/>
    <property type="match status" value="1"/>
</dbReference>
<comment type="caution">
    <text evidence="1">The sequence shown here is derived from an EMBL/GenBank/DDBJ whole genome shotgun (WGS) entry which is preliminary data.</text>
</comment>
<proteinExistence type="predicted"/>
<dbReference type="InterPro" id="IPR010775">
    <property type="entry name" value="DUF1365"/>
</dbReference>
<reference evidence="1 2" key="1">
    <citation type="journal article" date="2014" name="Int. J. Syst. Evol. Microbiol.">
        <title>Solimonas terrae sp. nov., isolated from soil.</title>
        <authorList>
            <person name="Kim S.J."/>
            <person name="Moon J.Y."/>
            <person name="Weon H.Y."/>
            <person name="Ahn J.H."/>
            <person name="Chen W.M."/>
            <person name="Kwon S.W."/>
        </authorList>
    </citation>
    <scope>NUCLEOTIDE SEQUENCE [LARGE SCALE GENOMIC DNA]</scope>
    <source>
        <strain evidence="1 2">KIS83-12</strain>
    </source>
</reference>
<dbReference type="Pfam" id="PF07103">
    <property type="entry name" value="DUF1365"/>
    <property type="match status" value="1"/>
</dbReference>
<protein>
    <submittedName>
        <fullName evidence="1">DUF1365 domain-containing protein</fullName>
    </submittedName>
</protein>
<dbReference type="Proteomes" id="UP000472676">
    <property type="component" value="Unassembled WGS sequence"/>
</dbReference>
<dbReference type="AlphaFoldDB" id="A0A6M2BXD3"/>
<name>A0A6M2BXD3_9GAMM</name>
<organism evidence="1 2">
    <name type="scientific">Solimonas terrae</name>
    <dbReference type="NCBI Taxonomy" id="1396819"/>
    <lineage>
        <taxon>Bacteria</taxon>
        <taxon>Pseudomonadati</taxon>
        <taxon>Pseudomonadota</taxon>
        <taxon>Gammaproteobacteria</taxon>
        <taxon>Nevskiales</taxon>
        <taxon>Nevskiaceae</taxon>
        <taxon>Solimonas</taxon>
    </lineage>
</organism>
<dbReference type="EMBL" id="JAAMOW010000009">
    <property type="protein sequence ID" value="NGY06579.1"/>
    <property type="molecule type" value="Genomic_DNA"/>
</dbReference>
<gene>
    <name evidence="1" type="ORF">G7Y85_17525</name>
</gene>
<keyword evidence="2" id="KW-1185">Reference proteome</keyword>
<dbReference type="PANTHER" id="PTHR33973">
    <property type="entry name" value="OS07G0153300 PROTEIN"/>
    <property type="match status" value="1"/>
</dbReference>
<dbReference type="RefSeq" id="WP_166260385.1">
    <property type="nucleotide sequence ID" value="NZ_JAAMOW010000009.1"/>
</dbReference>
<sequence length="259" mass="29210">MGRLVSGREDAALLYRATVMHRRHVAPFYRFVYRVFYLLVDIDRLDEAATGMRLFSHNRFNLLALHDRDHGDGQGLRVWAERVLRAHEVELAGGRIRLLAFPRVLGRVFNPISLWYCEHADGSLRAVIAEVNNTFGEKHSYVLASGGAPIAYGEAKEKEKCFHVSPFFDVAGRYRFELSEPDARLRVAIRLQSAGAPRLDAVINAERRTLGDAAILGQVARLPLLALKVVLAIHWQALKIWLRGGVFHRKPTPPSLDIS</sequence>
<accession>A0A6M2BXD3</accession>
<evidence type="ECO:0000313" key="2">
    <source>
        <dbReference type="Proteomes" id="UP000472676"/>
    </source>
</evidence>
<evidence type="ECO:0000313" key="1">
    <source>
        <dbReference type="EMBL" id="NGY06579.1"/>
    </source>
</evidence>